<evidence type="ECO:0000256" key="1">
    <source>
        <dbReference type="SAM" id="Phobius"/>
    </source>
</evidence>
<dbReference type="RefSeq" id="WP_280937736.1">
    <property type="nucleotide sequence ID" value="NZ_CP123759.1"/>
</dbReference>
<keyword evidence="1" id="KW-1133">Transmembrane helix</keyword>
<keyword evidence="1" id="KW-0812">Transmembrane</keyword>
<protein>
    <recommendedName>
        <fullName evidence="4">Inner membrane protein</fullName>
    </recommendedName>
</protein>
<proteinExistence type="predicted"/>
<accession>A0ABY8P276</accession>
<evidence type="ECO:0000313" key="3">
    <source>
        <dbReference type="Proteomes" id="UP001231859"/>
    </source>
</evidence>
<gene>
    <name evidence="2" type="ORF">QG404_12050</name>
</gene>
<dbReference type="Proteomes" id="UP001231859">
    <property type="component" value="Chromosome"/>
</dbReference>
<sequence>MIKKIALLLILFCYYFLLKHQQKSLLRWVLNPSTHTVIMIMQLITVRTMAMMMPNGLSTGVLISAGLWFHGYGDFRCHIDNRFAPRDGLVWHIP</sequence>
<name>A0ABY8P276_9GAMM</name>
<dbReference type="EMBL" id="CP123759">
    <property type="protein sequence ID" value="WGO83066.1"/>
    <property type="molecule type" value="Genomic_DNA"/>
</dbReference>
<reference evidence="2 3" key="1">
    <citation type="submission" date="2023-04" db="EMBL/GenBank/DDBJ databases">
        <title>Genome dynamics across the evolutionary transition to endosymbiosis.</title>
        <authorList>
            <person name="Siozios S."/>
            <person name="Nadal-Jimenez P."/>
            <person name="Azagi T."/>
            <person name="Sprong H."/>
            <person name="Frost C.L."/>
            <person name="Parratt S.R."/>
            <person name="Taylor G."/>
            <person name="Brettell L."/>
            <person name="Lew K.C."/>
            <person name="Croft L."/>
            <person name="King K.C."/>
            <person name="Brockhurst M.A."/>
            <person name="Hypsa V."/>
            <person name="Novakova E."/>
            <person name="Darby A.C."/>
            <person name="Hurst G.D.D."/>
        </authorList>
    </citation>
    <scope>NUCLEOTIDE SEQUENCE [LARGE SCALE GENOMIC DNA]</scope>
    <source>
        <strain evidence="3">aApi_AU</strain>
    </source>
</reference>
<keyword evidence="3" id="KW-1185">Reference proteome</keyword>
<evidence type="ECO:0008006" key="4">
    <source>
        <dbReference type="Google" id="ProtNLM"/>
    </source>
</evidence>
<feature type="transmembrane region" description="Helical" evidence="1">
    <location>
        <begin position="28"/>
        <end position="46"/>
    </location>
</feature>
<organism evidence="2 3">
    <name type="scientific">Arsenophonus apicola</name>
    <dbReference type="NCBI Taxonomy" id="2879119"/>
    <lineage>
        <taxon>Bacteria</taxon>
        <taxon>Pseudomonadati</taxon>
        <taxon>Pseudomonadota</taxon>
        <taxon>Gammaproteobacteria</taxon>
        <taxon>Enterobacterales</taxon>
        <taxon>Morganellaceae</taxon>
        <taxon>Arsenophonus</taxon>
    </lineage>
</organism>
<keyword evidence="1" id="KW-0472">Membrane</keyword>
<evidence type="ECO:0000313" key="2">
    <source>
        <dbReference type="EMBL" id="WGO83066.1"/>
    </source>
</evidence>